<dbReference type="EC" id="6.2.1.44" evidence="4"/>
<reference evidence="8 9" key="1">
    <citation type="submission" date="2018-06" db="EMBL/GenBank/DDBJ databases">
        <title>Genomic Encyclopedia of Archaeal and Bacterial Type Strains, Phase II (KMG-II): from individual species to whole genera.</title>
        <authorList>
            <person name="Goeker M."/>
        </authorList>
    </citation>
    <scope>NUCLEOTIDE SEQUENCE [LARGE SCALE GENOMIC DNA]</scope>
    <source>
        <strain evidence="8 9">DSM 24525</strain>
    </source>
</reference>
<keyword evidence="9" id="KW-1185">Reference proteome</keyword>
<dbReference type="PROSITE" id="PS00455">
    <property type="entry name" value="AMP_BINDING"/>
    <property type="match status" value="1"/>
</dbReference>
<evidence type="ECO:0000256" key="2">
    <source>
        <dbReference type="ARBA" id="ARBA00022598"/>
    </source>
</evidence>
<protein>
    <recommendedName>
        <fullName evidence="5">3-methylmercaptopropionyl-CoA ligase</fullName>
        <ecNumber evidence="4">6.2.1.44</ecNumber>
    </recommendedName>
</protein>
<dbReference type="InterPro" id="IPR020845">
    <property type="entry name" value="AMP-binding_CS"/>
</dbReference>
<feature type="domain" description="AMP-dependent synthetase/ligase" evidence="6">
    <location>
        <begin position="24"/>
        <end position="389"/>
    </location>
</feature>
<dbReference type="Proteomes" id="UP000249688">
    <property type="component" value="Unassembled WGS sequence"/>
</dbReference>
<proteinExistence type="inferred from homology"/>
<comment type="catalytic activity">
    <reaction evidence="3">
        <text>3-(methylsulfanyl)propanoate + ATP + CoA = 3-(methylsulfanyl)propanoyl-CoA + AMP + diphosphate</text>
        <dbReference type="Rhea" id="RHEA:43052"/>
        <dbReference type="ChEBI" id="CHEBI:30616"/>
        <dbReference type="ChEBI" id="CHEBI:33019"/>
        <dbReference type="ChEBI" id="CHEBI:49016"/>
        <dbReference type="ChEBI" id="CHEBI:57287"/>
        <dbReference type="ChEBI" id="CHEBI:82815"/>
        <dbReference type="ChEBI" id="CHEBI:456215"/>
        <dbReference type="EC" id="6.2.1.44"/>
    </reaction>
    <physiologicalReaction direction="left-to-right" evidence="3">
        <dbReference type="Rhea" id="RHEA:43053"/>
    </physiologicalReaction>
</comment>
<gene>
    <name evidence="8" type="ORF">C8P66_1409</name>
</gene>
<dbReference type="InterPro" id="IPR025110">
    <property type="entry name" value="AMP-bd_C"/>
</dbReference>
<keyword evidence="2" id="KW-0436">Ligase</keyword>
<dbReference type="InterPro" id="IPR000873">
    <property type="entry name" value="AMP-dep_synth/lig_dom"/>
</dbReference>
<dbReference type="Pfam" id="PF00501">
    <property type="entry name" value="AMP-binding"/>
    <property type="match status" value="1"/>
</dbReference>
<feature type="domain" description="AMP-binding enzyme C-terminal" evidence="7">
    <location>
        <begin position="439"/>
        <end position="513"/>
    </location>
</feature>
<dbReference type="RefSeq" id="WP_111400444.1">
    <property type="nucleotide sequence ID" value="NZ_QKYU01000040.1"/>
</dbReference>
<dbReference type="PANTHER" id="PTHR43767">
    <property type="entry name" value="LONG-CHAIN-FATTY-ACID--COA LIGASE"/>
    <property type="match status" value="1"/>
</dbReference>
<evidence type="ECO:0000313" key="8">
    <source>
        <dbReference type="EMBL" id="PZW37831.1"/>
    </source>
</evidence>
<dbReference type="Gene3D" id="3.30.300.30">
    <property type="match status" value="1"/>
</dbReference>
<evidence type="ECO:0000256" key="1">
    <source>
        <dbReference type="ARBA" id="ARBA00006432"/>
    </source>
</evidence>
<accession>A0A2W7HZE1</accession>
<evidence type="ECO:0000259" key="7">
    <source>
        <dbReference type="Pfam" id="PF13193"/>
    </source>
</evidence>
<dbReference type="SUPFAM" id="SSF56801">
    <property type="entry name" value="Acetyl-CoA synthetase-like"/>
    <property type="match status" value="1"/>
</dbReference>
<dbReference type="Gene3D" id="3.40.50.12780">
    <property type="entry name" value="N-terminal domain of ligase-like"/>
    <property type="match status" value="1"/>
</dbReference>
<dbReference type="OrthoDB" id="9803968at2"/>
<name>A0A2W7HZE1_9PROT</name>
<evidence type="ECO:0000256" key="3">
    <source>
        <dbReference type="ARBA" id="ARBA00051915"/>
    </source>
</evidence>
<dbReference type="AlphaFoldDB" id="A0A2W7HZE1"/>
<dbReference type="FunFam" id="3.30.300.30:FF:000008">
    <property type="entry name" value="2,3-dihydroxybenzoate-AMP ligase"/>
    <property type="match status" value="1"/>
</dbReference>
<organism evidence="8 9">
    <name type="scientific">Humitalea rosea</name>
    <dbReference type="NCBI Taxonomy" id="990373"/>
    <lineage>
        <taxon>Bacteria</taxon>
        <taxon>Pseudomonadati</taxon>
        <taxon>Pseudomonadota</taxon>
        <taxon>Alphaproteobacteria</taxon>
        <taxon>Acetobacterales</taxon>
        <taxon>Roseomonadaceae</taxon>
        <taxon>Humitalea</taxon>
    </lineage>
</organism>
<dbReference type="Pfam" id="PF13193">
    <property type="entry name" value="AMP-binding_C"/>
    <property type="match status" value="1"/>
</dbReference>
<dbReference type="InterPro" id="IPR045851">
    <property type="entry name" value="AMP-bd_C_sf"/>
</dbReference>
<comment type="caution">
    <text evidence="8">The sequence shown here is derived from an EMBL/GenBank/DDBJ whole genome shotgun (WGS) entry which is preliminary data.</text>
</comment>
<evidence type="ECO:0000256" key="4">
    <source>
        <dbReference type="ARBA" id="ARBA00066616"/>
    </source>
</evidence>
<dbReference type="EMBL" id="QKYU01000040">
    <property type="protein sequence ID" value="PZW37831.1"/>
    <property type="molecule type" value="Genomic_DNA"/>
</dbReference>
<dbReference type="GO" id="GO:0016878">
    <property type="term" value="F:acid-thiol ligase activity"/>
    <property type="evidence" value="ECO:0007669"/>
    <property type="project" value="UniProtKB-ARBA"/>
</dbReference>
<dbReference type="InterPro" id="IPR042099">
    <property type="entry name" value="ANL_N_sf"/>
</dbReference>
<dbReference type="InterPro" id="IPR050237">
    <property type="entry name" value="ATP-dep_AMP-bd_enzyme"/>
</dbReference>
<dbReference type="PANTHER" id="PTHR43767:SF1">
    <property type="entry name" value="NONRIBOSOMAL PEPTIDE SYNTHASE PES1 (EUROFUNG)-RELATED"/>
    <property type="match status" value="1"/>
</dbReference>
<comment type="similarity">
    <text evidence="1">Belongs to the ATP-dependent AMP-binding enzyme family.</text>
</comment>
<evidence type="ECO:0000256" key="5">
    <source>
        <dbReference type="ARBA" id="ARBA00067668"/>
    </source>
</evidence>
<sequence>MSTPSPTLPLPPDIVWRTPLALLARNAAQAPNRLALVAASAGGGESRLTYAALAFQVDVAAEALRQAGLAAGDHLAILMTNSAAAEYVAIAFGAMRLGAVVVPLNARFAPPELRAAVEDMDCGFLVHETAFDTVAAGLVAACPALAGRTIRVGGNGDWAARTAAARPRPESFPVVGEDDLADILLTSGTTGRAKGVMLTHANAVATGIAIAGALSLGPDDTYQSPFPLFTSSGFHFNLMAAWWAGATMVIEPTVDLPATLARMTRERTTVYCAVPAVYIFMLDAYDPARHDLSAMRVFDYGGAPMAWEVIRRLAESFPHVELRQTYGLTEAGPTGTFLPGRDALRKLGSLGTAMPLCEVAVARPDGTPAAPDEMGEVVMRGPAVARGYYRNPAATAETFRGGWLWTGDLGRRDADGYLYYMDRGKDVIIRGGFNITSMEVENAIFEHPGVKEVAVVAVPHAKLGEDLCAYVVPQAAAPAPDALMAFVAARIADYKVPRRWVFVSELPRNPTGKIQKNVLRERARDDA</sequence>
<evidence type="ECO:0000313" key="9">
    <source>
        <dbReference type="Proteomes" id="UP000249688"/>
    </source>
</evidence>
<evidence type="ECO:0000259" key="6">
    <source>
        <dbReference type="Pfam" id="PF00501"/>
    </source>
</evidence>